<evidence type="ECO:0000313" key="10">
    <source>
        <dbReference type="Proteomes" id="UP000006875"/>
    </source>
</evidence>
<proteinExistence type="predicted"/>
<dbReference type="AlphaFoldDB" id="E3HA67"/>
<dbReference type="HOGENOM" id="CLU_1394573_0_0_0"/>
<evidence type="ECO:0000256" key="4">
    <source>
        <dbReference type="ARBA" id="ARBA00022801"/>
    </source>
</evidence>
<evidence type="ECO:0000256" key="1">
    <source>
        <dbReference type="ARBA" id="ARBA00022485"/>
    </source>
</evidence>
<dbReference type="InterPro" id="IPR051536">
    <property type="entry name" value="UDG_Type-4/5"/>
</dbReference>
<dbReference type="PANTHER" id="PTHR33693:SF1">
    <property type="entry name" value="TYPE-4 URACIL-DNA GLYCOSYLASE"/>
    <property type="match status" value="1"/>
</dbReference>
<gene>
    <name evidence="9" type="ordered locus">Ilyop_1701</name>
</gene>
<evidence type="ECO:0000256" key="2">
    <source>
        <dbReference type="ARBA" id="ARBA00022723"/>
    </source>
</evidence>
<dbReference type="KEGG" id="ipo:Ilyop_1701"/>
<organism evidence="9 10">
    <name type="scientific">Ilyobacter polytropus (strain ATCC 51220 / DSM 2926 / LMG 16218 / CuHBu1)</name>
    <dbReference type="NCBI Taxonomy" id="572544"/>
    <lineage>
        <taxon>Bacteria</taxon>
        <taxon>Fusobacteriati</taxon>
        <taxon>Fusobacteriota</taxon>
        <taxon>Fusobacteriia</taxon>
        <taxon>Fusobacteriales</taxon>
        <taxon>Fusobacteriaceae</taxon>
        <taxon>Ilyobacter</taxon>
    </lineage>
</organism>
<keyword evidence="7" id="KW-0234">DNA repair</keyword>
<keyword evidence="1" id="KW-0004">4Fe-4S</keyword>
<dbReference type="GO" id="GO:0006281">
    <property type="term" value="P:DNA repair"/>
    <property type="evidence" value="ECO:0007669"/>
    <property type="project" value="UniProtKB-KW"/>
</dbReference>
<feature type="domain" description="Uracil-DNA glycosylase-like" evidence="8">
    <location>
        <begin position="34"/>
        <end position="187"/>
    </location>
</feature>
<dbReference type="Gene3D" id="3.40.470.10">
    <property type="entry name" value="Uracil-DNA glycosylase-like domain"/>
    <property type="match status" value="1"/>
</dbReference>
<keyword evidence="4" id="KW-0378">Hydrolase</keyword>
<evidence type="ECO:0000256" key="3">
    <source>
        <dbReference type="ARBA" id="ARBA00022763"/>
    </source>
</evidence>
<keyword evidence="2" id="KW-0479">Metal-binding</keyword>
<dbReference type="Proteomes" id="UP000006875">
    <property type="component" value="Chromosome"/>
</dbReference>
<dbReference type="PANTHER" id="PTHR33693">
    <property type="entry name" value="TYPE-5 URACIL-DNA GLYCOSYLASE"/>
    <property type="match status" value="1"/>
</dbReference>
<evidence type="ECO:0000259" key="8">
    <source>
        <dbReference type="SMART" id="SM00986"/>
    </source>
</evidence>
<dbReference type="InterPro" id="IPR036895">
    <property type="entry name" value="Uracil-DNA_glycosylase-like_sf"/>
</dbReference>
<evidence type="ECO:0000313" key="9">
    <source>
        <dbReference type="EMBL" id="ADO83472.1"/>
    </source>
</evidence>
<dbReference type="GO" id="GO:0097506">
    <property type="term" value="F:deaminated base DNA N-glycosylase activity"/>
    <property type="evidence" value="ECO:0007669"/>
    <property type="project" value="UniProtKB-ARBA"/>
</dbReference>
<name>E3HA67_ILYPC</name>
<dbReference type="SUPFAM" id="SSF52141">
    <property type="entry name" value="Uracil-DNA glycosylase-like"/>
    <property type="match status" value="1"/>
</dbReference>
<dbReference type="CDD" id="cd10030">
    <property type="entry name" value="UDG-F4_TTUDGA_SPO1dp_like"/>
    <property type="match status" value="1"/>
</dbReference>
<dbReference type="eggNOG" id="COG1573">
    <property type="taxonomic scope" value="Bacteria"/>
</dbReference>
<dbReference type="OrthoDB" id="5290748at2"/>
<evidence type="ECO:0000256" key="5">
    <source>
        <dbReference type="ARBA" id="ARBA00023004"/>
    </source>
</evidence>
<evidence type="ECO:0000256" key="7">
    <source>
        <dbReference type="ARBA" id="ARBA00023204"/>
    </source>
</evidence>
<dbReference type="Pfam" id="PF03167">
    <property type="entry name" value="UDG"/>
    <property type="match status" value="1"/>
</dbReference>
<sequence length="193" mass="22173">MKLEIRELWEELKFDLGGMKMPKLDGVKDRKLLLGGGNTKGDILFIGDDPDLFEDENMRVLPGTSGEFFIKLCDLADLSPEKYYITNISKCILKWRELSEEEKKVMKEYLDMQIALIKPKIIVALGPEVVTVLLNEESNISDMRGKVYNWEGNIKVIPTYDPGYVKRVRGLDGKKARPAVEFWNDLKMIKTEI</sequence>
<keyword evidence="3" id="KW-0227">DNA damage</keyword>
<dbReference type="RefSeq" id="WP_013388139.1">
    <property type="nucleotide sequence ID" value="NC_014632.1"/>
</dbReference>
<dbReference type="EMBL" id="CP002281">
    <property type="protein sequence ID" value="ADO83472.1"/>
    <property type="molecule type" value="Genomic_DNA"/>
</dbReference>
<keyword evidence="6" id="KW-0411">Iron-sulfur</keyword>
<keyword evidence="5" id="KW-0408">Iron</keyword>
<dbReference type="InterPro" id="IPR005122">
    <property type="entry name" value="Uracil-DNA_glycosylase-like"/>
</dbReference>
<dbReference type="SMART" id="SM00986">
    <property type="entry name" value="UDG"/>
    <property type="match status" value="1"/>
</dbReference>
<keyword evidence="10" id="KW-1185">Reference proteome</keyword>
<dbReference type="GO" id="GO:0046872">
    <property type="term" value="F:metal ion binding"/>
    <property type="evidence" value="ECO:0007669"/>
    <property type="project" value="UniProtKB-KW"/>
</dbReference>
<dbReference type="STRING" id="572544.Ilyop_1701"/>
<accession>E3HA67</accession>
<evidence type="ECO:0000256" key="6">
    <source>
        <dbReference type="ARBA" id="ARBA00023014"/>
    </source>
</evidence>
<dbReference type="GO" id="GO:0051539">
    <property type="term" value="F:4 iron, 4 sulfur cluster binding"/>
    <property type="evidence" value="ECO:0007669"/>
    <property type="project" value="UniProtKB-KW"/>
</dbReference>
<protein>
    <submittedName>
        <fullName evidence="9">DNA polymerase</fullName>
    </submittedName>
</protein>
<reference evidence="9 10" key="1">
    <citation type="journal article" date="2010" name="Stand. Genomic Sci.">
        <title>Complete genome sequence of Ilyobacter polytropus type strain (CuHbu1).</title>
        <authorList>
            <person name="Sikorski J."/>
            <person name="Chertkov O."/>
            <person name="Lapidus A."/>
            <person name="Nolan M."/>
            <person name="Lucas S."/>
            <person name="Del Rio T.G."/>
            <person name="Tice H."/>
            <person name="Cheng J.F."/>
            <person name="Tapia R."/>
            <person name="Han C."/>
            <person name="Goodwin L."/>
            <person name="Pitluck S."/>
            <person name="Liolios K."/>
            <person name="Ivanova N."/>
            <person name="Mavromatis K."/>
            <person name="Mikhailova N."/>
            <person name="Pati A."/>
            <person name="Chen A."/>
            <person name="Palaniappan K."/>
            <person name="Land M."/>
            <person name="Hauser L."/>
            <person name="Chang Y.J."/>
            <person name="Jeffries C.D."/>
            <person name="Brambilla E."/>
            <person name="Yasawong M."/>
            <person name="Rohde M."/>
            <person name="Pukall R."/>
            <person name="Spring S."/>
            <person name="Goker M."/>
            <person name="Woyke T."/>
            <person name="Bristow J."/>
            <person name="Eisen J.A."/>
            <person name="Markowitz V."/>
            <person name="Hugenholtz P."/>
            <person name="Kyrpides N.C."/>
            <person name="Klenk H.P."/>
        </authorList>
    </citation>
    <scope>NUCLEOTIDE SEQUENCE [LARGE SCALE GENOMIC DNA]</scope>
    <source>
        <strain evidence="10">ATCC 51220 / DSM 2926 / LMG 16218 / CuHBu1</strain>
    </source>
</reference>
<dbReference type="SMART" id="SM00987">
    <property type="entry name" value="UreE_C"/>
    <property type="match status" value="1"/>
</dbReference>